<dbReference type="Proteomes" id="UP000594262">
    <property type="component" value="Unplaced"/>
</dbReference>
<name>A0A7M5UUY4_9CNID</name>
<reference evidence="3" key="1">
    <citation type="submission" date="2021-01" db="UniProtKB">
        <authorList>
            <consortium name="EnsemblMetazoa"/>
        </authorList>
    </citation>
    <scope>IDENTIFICATION</scope>
</reference>
<feature type="signal peptide" evidence="2">
    <location>
        <begin position="1"/>
        <end position="18"/>
    </location>
</feature>
<evidence type="ECO:0000256" key="2">
    <source>
        <dbReference type="SAM" id="SignalP"/>
    </source>
</evidence>
<dbReference type="EnsemblMetazoa" id="CLYHEMT006222.1">
    <property type="protein sequence ID" value="CLYHEMP006222.1"/>
    <property type="gene ID" value="CLYHEMG006222"/>
</dbReference>
<accession>A0A7M5UUY4</accession>
<feature type="coiled-coil region" evidence="1">
    <location>
        <begin position="104"/>
        <end position="138"/>
    </location>
</feature>
<keyword evidence="4" id="KW-1185">Reference proteome</keyword>
<dbReference type="AlphaFoldDB" id="A0A7M5UUY4"/>
<evidence type="ECO:0000313" key="4">
    <source>
        <dbReference type="Proteomes" id="UP000594262"/>
    </source>
</evidence>
<organism evidence="3 4">
    <name type="scientific">Clytia hemisphaerica</name>
    <dbReference type="NCBI Taxonomy" id="252671"/>
    <lineage>
        <taxon>Eukaryota</taxon>
        <taxon>Metazoa</taxon>
        <taxon>Cnidaria</taxon>
        <taxon>Hydrozoa</taxon>
        <taxon>Hydroidolina</taxon>
        <taxon>Leptothecata</taxon>
        <taxon>Obeliida</taxon>
        <taxon>Clytiidae</taxon>
        <taxon>Clytia</taxon>
    </lineage>
</organism>
<evidence type="ECO:0008006" key="5">
    <source>
        <dbReference type="Google" id="ProtNLM"/>
    </source>
</evidence>
<proteinExistence type="predicted"/>
<evidence type="ECO:0000313" key="3">
    <source>
        <dbReference type="EnsemblMetazoa" id="CLYHEMP006222.1"/>
    </source>
</evidence>
<keyword evidence="2" id="KW-0732">Signal</keyword>
<feature type="chain" id="PRO_5029553103" description="Cnidarian restricted protein" evidence="2">
    <location>
        <begin position="19"/>
        <end position="307"/>
    </location>
</feature>
<sequence>MNLFSSCILLAFSLSVYCVQCYAVKDESNTNDTAVMSSIEIPNKNCTTDQKSFDDFKINIQRQVMSQNGRIETLEIDLNSIKKKLKCNGCPEKKILHMENATNIQLLKDTISKQRQRIELLENKLDTLKQESDSCNNKNTSLPSFLSKTDKLIWGAEKFFKGEEMEFDLYGSYQHWYSNITKVMRNKVQYQSKDFVFIRKDMKRHFTEEYSKGFWKSIYFVSKRKDSHYPEGMSTLIVEGIGIQQWEKGVFLLLHPTSFEKCLEFDRYSRDDSGEDERWKVDEQTPDYYWGDNKSVIIFGILNKNNA</sequence>
<keyword evidence="1" id="KW-0175">Coiled coil</keyword>
<protein>
    <recommendedName>
        <fullName evidence="5">Cnidarian restricted protein</fullName>
    </recommendedName>
</protein>
<evidence type="ECO:0000256" key="1">
    <source>
        <dbReference type="SAM" id="Coils"/>
    </source>
</evidence>